<keyword evidence="4 6" id="KW-0418">Kinase</keyword>
<comment type="caution">
    <text evidence="6">Lacks conserved residue(s) required for the propagation of feature annotation.</text>
</comment>
<evidence type="ECO:0000256" key="1">
    <source>
        <dbReference type="ARBA" id="ARBA00012230"/>
    </source>
</evidence>
<protein>
    <recommendedName>
        <fullName evidence="1">arginine kinase</fullName>
        <ecNumber evidence="1">2.7.3.3</ecNumber>
    </recommendedName>
</protein>
<keyword evidence="9" id="KW-1185">Reference proteome</keyword>
<evidence type="ECO:0000256" key="3">
    <source>
        <dbReference type="ARBA" id="ARBA00022741"/>
    </source>
</evidence>
<gene>
    <name evidence="8" type="ORF">CAMP_LOCUS6448</name>
</gene>
<comment type="similarity">
    <text evidence="6">Belongs to the ATP:guanido phosphotransferase family.</text>
</comment>
<dbReference type="GO" id="GO:0005615">
    <property type="term" value="C:extracellular space"/>
    <property type="evidence" value="ECO:0007669"/>
    <property type="project" value="TreeGrafter"/>
</dbReference>
<dbReference type="InterPro" id="IPR014746">
    <property type="entry name" value="Gln_synth/guanido_kin_cat_dom"/>
</dbReference>
<feature type="binding site" evidence="6">
    <location>
        <begin position="26"/>
        <end position="31"/>
    </location>
    <ligand>
        <name>ATP</name>
        <dbReference type="ChEBI" id="CHEBI:30616"/>
    </ligand>
</feature>
<dbReference type="EMBL" id="CANHGI010000002">
    <property type="protein sequence ID" value="CAI5443811.1"/>
    <property type="molecule type" value="Genomic_DNA"/>
</dbReference>
<comment type="caution">
    <text evidence="8">The sequence shown here is derived from an EMBL/GenBank/DDBJ whole genome shotgun (WGS) entry which is preliminary data.</text>
</comment>
<dbReference type="InterPro" id="IPR022414">
    <property type="entry name" value="ATP-guanido_PTrfase_cat"/>
</dbReference>
<reference evidence="8" key="1">
    <citation type="submission" date="2022-11" db="EMBL/GenBank/DDBJ databases">
        <authorList>
            <person name="Kikuchi T."/>
        </authorList>
    </citation>
    <scope>NUCLEOTIDE SEQUENCE</scope>
    <source>
        <strain evidence="8">PS1010</strain>
    </source>
</reference>
<evidence type="ECO:0000256" key="2">
    <source>
        <dbReference type="ARBA" id="ARBA00022679"/>
    </source>
</evidence>
<dbReference type="GO" id="GO:0004054">
    <property type="term" value="F:arginine kinase activity"/>
    <property type="evidence" value="ECO:0007669"/>
    <property type="project" value="UniProtKB-EC"/>
</dbReference>
<accession>A0A9P1IGR6</accession>
<evidence type="ECO:0000313" key="8">
    <source>
        <dbReference type="EMBL" id="CAI5443811.1"/>
    </source>
</evidence>
<dbReference type="AlphaFoldDB" id="A0A9P1IGR6"/>
<evidence type="ECO:0000256" key="4">
    <source>
        <dbReference type="ARBA" id="ARBA00022777"/>
    </source>
</evidence>
<evidence type="ECO:0000259" key="7">
    <source>
        <dbReference type="PROSITE" id="PS51510"/>
    </source>
</evidence>
<feature type="domain" description="Phosphagen kinase C-terminal" evidence="7">
    <location>
        <begin position="1"/>
        <end position="84"/>
    </location>
</feature>
<dbReference type="SUPFAM" id="SSF55931">
    <property type="entry name" value="Glutamine synthetase/guanido kinase"/>
    <property type="match status" value="1"/>
</dbReference>
<keyword evidence="2 6" id="KW-0808">Transferase</keyword>
<dbReference type="GO" id="GO:0046314">
    <property type="term" value="P:phosphocreatine biosynthetic process"/>
    <property type="evidence" value="ECO:0007669"/>
    <property type="project" value="InterPro"/>
</dbReference>
<evidence type="ECO:0000256" key="6">
    <source>
        <dbReference type="PROSITE-ProRule" id="PRU00843"/>
    </source>
</evidence>
<dbReference type="PANTHER" id="PTHR11547">
    <property type="entry name" value="ARGININE OR CREATINE KINASE"/>
    <property type="match status" value="1"/>
</dbReference>
<dbReference type="Gene3D" id="3.30.590.10">
    <property type="entry name" value="Glutamine synthetase/guanido kinase, catalytic domain"/>
    <property type="match status" value="2"/>
</dbReference>
<dbReference type="OrthoDB" id="430219at2759"/>
<evidence type="ECO:0000256" key="5">
    <source>
        <dbReference type="ARBA" id="ARBA00022840"/>
    </source>
</evidence>
<dbReference type="Pfam" id="PF00217">
    <property type="entry name" value="ATP-gua_Ptrans"/>
    <property type="match status" value="2"/>
</dbReference>
<dbReference type="GO" id="GO:0005524">
    <property type="term" value="F:ATP binding"/>
    <property type="evidence" value="ECO:0007669"/>
    <property type="project" value="UniProtKB-UniRule"/>
</dbReference>
<dbReference type="GO" id="GO:0004111">
    <property type="term" value="F:creatine kinase activity"/>
    <property type="evidence" value="ECO:0007669"/>
    <property type="project" value="InterPro"/>
</dbReference>
<name>A0A9P1IGR6_9PELO</name>
<dbReference type="InterPro" id="IPR000749">
    <property type="entry name" value="ATP-guanido_PTrfase"/>
</dbReference>
<organism evidence="8 9">
    <name type="scientific">Caenorhabditis angaria</name>
    <dbReference type="NCBI Taxonomy" id="860376"/>
    <lineage>
        <taxon>Eukaryota</taxon>
        <taxon>Metazoa</taxon>
        <taxon>Ecdysozoa</taxon>
        <taxon>Nematoda</taxon>
        <taxon>Chromadorea</taxon>
        <taxon>Rhabditida</taxon>
        <taxon>Rhabditina</taxon>
        <taxon>Rhabditomorpha</taxon>
        <taxon>Rhabditoidea</taxon>
        <taxon>Rhabditidae</taxon>
        <taxon>Peloderinae</taxon>
        <taxon>Caenorhabditis</taxon>
    </lineage>
</organism>
<sequence>MDEETKKKLIADHFFFKEVNEEDHLRIISMKNGGNVGDVLGRCYDDVMMIYDVTNRQRLGLTEYQGVRQMYDGIKKLIELEKAAALTERISKNSGEIKKNEFHLNMCEEVIDKMTEIVRNNAQILKKFNERKPIANFYI</sequence>
<evidence type="ECO:0000313" key="9">
    <source>
        <dbReference type="Proteomes" id="UP001152747"/>
    </source>
</evidence>
<dbReference type="Proteomes" id="UP001152747">
    <property type="component" value="Unassembled WGS sequence"/>
</dbReference>
<keyword evidence="3 6" id="KW-0547">Nucleotide-binding</keyword>
<dbReference type="PROSITE" id="PS51510">
    <property type="entry name" value="PHOSPHAGEN_KINASE_C"/>
    <property type="match status" value="1"/>
</dbReference>
<dbReference type="PANTHER" id="PTHR11547:SF61">
    <property type="entry name" value="ARGININE KINASE ZC434.8-RELATED"/>
    <property type="match status" value="1"/>
</dbReference>
<dbReference type="EC" id="2.7.3.3" evidence="1"/>
<proteinExistence type="inferred from homology"/>
<keyword evidence="5 6" id="KW-0067">ATP-binding</keyword>